<proteinExistence type="predicted"/>
<dbReference type="EMBL" id="JAMSLR010000004">
    <property type="protein sequence ID" value="MCM8748918.1"/>
    <property type="molecule type" value="Genomic_DNA"/>
</dbReference>
<organism evidence="1 2">
    <name type="scientific">Thermalbibacter longus</name>
    <dbReference type="NCBI Taxonomy" id="2951981"/>
    <lineage>
        <taxon>Bacteria</taxon>
        <taxon>Pseudomonadati</taxon>
        <taxon>Thermomicrobiota</taxon>
        <taxon>Thermomicrobia</taxon>
        <taxon>Thermomicrobiales</taxon>
        <taxon>Thermomicrobiaceae</taxon>
        <taxon>Thermalbibacter</taxon>
    </lineage>
</organism>
<keyword evidence="2" id="KW-1185">Reference proteome</keyword>
<sequence length="76" mass="8698">MHRQRRPCRTVASVARDRDRRVHSERLVLSCTTGHRSPAAVSPALHDGTQSIRELGPLTGWSLRERRALEAGRFRR</sequence>
<protein>
    <submittedName>
        <fullName evidence="1">Uncharacterized protein</fullName>
    </submittedName>
</protein>
<dbReference type="Proteomes" id="UP001165306">
    <property type="component" value="Unassembled WGS sequence"/>
</dbReference>
<accession>A0AA41WF25</accession>
<name>A0AA41WF25_9BACT</name>
<evidence type="ECO:0000313" key="2">
    <source>
        <dbReference type="Proteomes" id="UP001165306"/>
    </source>
</evidence>
<gene>
    <name evidence="1" type="ORF">NET02_07175</name>
</gene>
<comment type="caution">
    <text evidence="1">The sequence shown here is derived from an EMBL/GenBank/DDBJ whole genome shotgun (WGS) entry which is preliminary data.</text>
</comment>
<dbReference type="AlphaFoldDB" id="A0AA41WF25"/>
<evidence type="ECO:0000313" key="1">
    <source>
        <dbReference type="EMBL" id="MCM8748918.1"/>
    </source>
</evidence>
<reference evidence="1" key="1">
    <citation type="submission" date="2022-06" db="EMBL/GenBank/DDBJ databases">
        <title>CFH 74404 Thermomicrobiaceae sp.</title>
        <authorList>
            <person name="Ming H."/>
            <person name="Li W.-J."/>
            <person name="Zhao Z."/>
        </authorList>
    </citation>
    <scope>NUCLEOTIDE SEQUENCE</scope>
    <source>
        <strain evidence="1">CFH 74404</strain>
    </source>
</reference>
<dbReference type="RefSeq" id="WP_284056699.1">
    <property type="nucleotide sequence ID" value="NZ_JAMSLR010000004.1"/>
</dbReference>